<evidence type="ECO:0000313" key="4">
    <source>
        <dbReference type="Proteomes" id="UP000567179"/>
    </source>
</evidence>
<name>A0A8H5BAF9_9AGAR</name>
<proteinExistence type="predicted"/>
<comment type="caution">
    <text evidence="3">The sequence shown here is derived from an EMBL/GenBank/DDBJ whole genome shotgun (WGS) entry which is preliminary data.</text>
</comment>
<dbReference type="Pfam" id="PF00135">
    <property type="entry name" value="COesterase"/>
    <property type="match status" value="1"/>
</dbReference>
<accession>A0A8H5BAF9</accession>
<feature type="domain" description="Carboxylesterase type B" evidence="2">
    <location>
        <begin position="74"/>
        <end position="128"/>
    </location>
</feature>
<gene>
    <name evidence="3" type="ORF">D9619_008646</name>
</gene>
<dbReference type="InterPro" id="IPR002018">
    <property type="entry name" value="CarbesteraseB"/>
</dbReference>
<feature type="signal peptide" evidence="1">
    <location>
        <begin position="1"/>
        <end position="17"/>
    </location>
</feature>
<reference evidence="3 4" key="1">
    <citation type="journal article" date="2020" name="ISME J.">
        <title>Uncovering the hidden diversity of litter-decomposition mechanisms in mushroom-forming fungi.</title>
        <authorList>
            <person name="Floudas D."/>
            <person name="Bentzer J."/>
            <person name="Ahren D."/>
            <person name="Johansson T."/>
            <person name="Persson P."/>
            <person name="Tunlid A."/>
        </authorList>
    </citation>
    <scope>NUCLEOTIDE SEQUENCE [LARGE SCALE GENOMIC DNA]</scope>
    <source>
        <strain evidence="3 4">CBS 101986</strain>
    </source>
</reference>
<evidence type="ECO:0000256" key="1">
    <source>
        <dbReference type="SAM" id="SignalP"/>
    </source>
</evidence>
<evidence type="ECO:0000259" key="2">
    <source>
        <dbReference type="Pfam" id="PF00135"/>
    </source>
</evidence>
<feature type="chain" id="PRO_5034803275" description="Carboxylesterase type B domain-containing protein" evidence="1">
    <location>
        <begin position="18"/>
        <end position="157"/>
    </location>
</feature>
<dbReference type="Gene3D" id="3.40.50.1820">
    <property type="entry name" value="alpha/beta hydrolase"/>
    <property type="match status" value="1"/>
</dbReference>
<dbReference type="InterPro" id="IPR029058">
    <property type="entry name" value="AB_hydrolase_fold"/>
</dbReference>
<dbReference type="AlphaFoldDB" id="A0A8H5BAF9"/>
<keyword evidence="4" id="KW-1185">Reference proteome</keyword>
<sequence>MKSAFLATITLAALALARPIEDGDSLSAIGVTASLDDGDSFTTTVTASVDDGDSFSTTSLTTTSLDESPASAWIDLGKVSGVTSGSVTKFMGITYATARRFQQASPVSLYFGTVNATSYGPSCAAQTISRPSSTRRGLEFPEMWSNLHRRNTGEVEA</sequence>
<keyword evidence="1" id="KW-0732">Signal</keyword>
<dbReference type="SUPFAM" id="SSF53474">
    <property type="entry name" value="alpha/beta-Hydrolases"/>
    <property type="match status" value="1"/>
</dbReference>
<organism evidence="3 4">
    <name type="scientific">Psilocybe cf. subviscida</name>
    <dbReference type="NCBI Taxonomy" id="2480587"/>
    <lineage>
        <taxon>Eukaryota</taxon>
        <taxon>Fungi</taxon>
        <taxon>Dikarya</taxon>
        <taxon>Basidiomycota</taxon>
        <taxon>Agaricomycotina</taxon>
        <taxon>Agaricomycetes</taxon>
        <taxon>Agaricomycetidae</taxon>
        <taxon>Agaricales</taxon>
        <taxon>Agaricineae</taxon>
        <taxon>Strophariaceae</taxon>
        <taxon>Psilocybe</taxon>
    </lineage>
</organism>
<dbReference type="EMBL" id="JAACJJ010000029">
    <property type="protein sequence ID" value="KAF5319659.1"/>
    <property type="molecule type" value="Genomic_DNA"/>
</dbReference>
<dbReference type="Proteomes" id="UP000567179">
    <property type="component" value="Unassembled WGS sequence"/>
</dbReference>
<protein>
    <recommendedName>
        <fullName evidence="2">Carboxylesterase type B domain-containing protein</fullName>
    </recommendedName>
</protein>
<evidence type="ECO:0000313" key="3">
    <source>
        <dbReference type="EMBL" id="KAF5319659.1"/>
    </source>
</evidence>